<sequence length="209" mass="23645">MIKSQDFLILIKLISLQKEMLKKEQYPTIKNAYIDENSYEFFLKNYLSLRGIGSSLGISKTEISTSLKRCVDSRLLVLYDSENNGLLSLNEANWHVNKKALFDLIKYAVPYFFPVKQSGLNFGLATGFSAPILAKELTSGGTNPYVWASEYGTIYGQSIEPLYKTVPFASINDQFVYDSFSLIDAYRMGKAREKDIALRLIEEIIMGGK</sequence>
<dbReference type="AlphaFoldDB" id="A0A150HWK4"/>
<name>A0A150HWK4_9GAMM</name>
<dbReference type="EMBL" id="JRHX01000034">
    <property type="protein sequence ID" value="KXZ71497.1"/>
    <property type="molecule type" value="Genomic_DNA"/>
</dbReference>
<dbReference type="Proteomes" id="UP000075544">
    <property type="component" value="Unassembled WGS sequence"/>
</dbReference>
<evidence type="ECO:0000313" key="1">
    <source>
        <dbReference type="EMBL" id="KXZ71497.1"/>
    </source>
</evidence>
<accession>A0A150HWK4</accession>
<proteinExistence type="predicted"/>
<dbReference type="PATRIC" id="fig|52133.19.peg.1094"/>
<comment type="caution">
    <text evidence="1">The sequence shown here is derived from an EMBL/GenBank/DDBJ whole genome shotgun (WGS) entry which is preliminary data.</text>
</comment>
<reference evidence="1 2" key="1">
    <citation type="journal article" date="2016" name="Sci. Rep.">
        <title>Genomic and phenotypic characterization of the species Acinetobacter venetianus.</title>
        <authorList>
            <person name="Fondi M."/>
            <person name="Maida I."/>
            <person name="Perrin E."/>
            <person name="Orlandini V."/>
            <person name="La Torre L."/>
            <person name="Bosi E."/>
            <person name="Negroni A."/>
            <person name="Zanaroli G."/>
            <person name="Fava F."/>
            <person name="Decorosi F."/>
            <person name="Giovannetti L."/>
            <person name="Viti C."/>
            <person name="Vaneechoutte M."/>
            <person name="Dijkshoorn L."/>
            <person name="Fani R."/>
        </authorList>
    </citation>
    <scope>NUCLEOTIDE SEQUENCE [LARGE SCALE GENOMIC DNA]</scope>
    <source>
        <strain evidence="1 2">LUH13518</strain>
    </source>
</reference>
<gene>
    <name evidence="1" type="ORF">AVENLUH13518_01072</name>
</gene>
<protein>
    <submittedName>
        <fullName evidence="1">Uncharacterized protein</fullName>
    </submittedName>
</protein>
<organism evidence="1 2">
    <name type="scientific">Acinetobacter venetianus</name>
    <dbReference type="NCBI Taxonomy" id="52133"/>
    <lineage>
        <taxon>Bacteria</taxon>
        <taxon>Pseudomonadati</taxon>
        <taxon>Pseudomonadota</taxon>
        <taxon>Gammaproteobacteria</taxon>
        <taxon>Moraxellales</taxon>
        <taxon>Moraxellaceae</taxon>
        <taxon>Acinetobacter</taxon>
    </lineage>
</organism>
<evidence type="ECO:0000313" key="2">
    <source>
        <dbReference type="Proteomes" id="UP000075544"/>
    </source>
</evidence>
<dbReference type="RefSeq" id="WP_061524283.1">
    <property type="nucleotide sequence ID" value="NZ_JRHX01000034.1"/>
</dbReference>